<proteinExistence type="predicted"/>
<sequence>MQTRFPRWLLTLGAMLFALYPVALAIFSFYEHPETGDYLWVSLALYLTTMVPTIAGYRSWQIPVSQALFNLIPALLIPMLLLPNLPKDSIGTYGTWFVGAMATMLGATAMRGHPWIAAIGNASVVIQVVAWGGLASIASTGIFGAVIFLAAGWLMYVGLSRLNAETEEYNQRAVNLAIESAKTTATRAERERRINHALETASPVLSRIVSSRGLLDDGLKQQAVRLEAALRDEIRGEALITDEIRRSVNDARTRGVEVTLLDEGGLEDLTDSERVALLSQVAAKIDTVSQGRITLRAPAGEAWRLTLMATRSGEPEPDIWLKLGTREPAQ</sequence>
<dbReference type="RefSeq" id="WP_070954900.1">
    <property type="nucleotide sequence ID" value="NZ_CP015208.1"/>
</dbReference>
<dbReference type="EMBL" id="CP015208">
    <property type="protein sequence ID" value="AOY56395.1"/>
    <property type="molecule type" value="Genomic_DNA"/>
</dbReference>
<keyword evidence="1" id="KW-1133">Transmembrane helix</keyword>
<organism evidence="2 3">
    <name type="scientific">Candidatus Rhodoluna planktonica</name>
    <dbReference type="NCBI Taxonomy" id="535712"/>
    <lineage>
        <taxon>Bacteria</taxon>
        <taxon>Bacillati</taxon>
        <taxon>Actinomycetota</taxon>
        <taxon>Actinomycetes</taxon>
        <taxon>Micrococcales</taxon>
        <taxon>Microbacteriaceae</taxon>
        <taxon>Luna cluster</taxon>
        <taxon>Luna-1 subcluster</taxon>
        <taxon>Rhodoluna</taxon>
    </lineage>
</organism>
<evidence type="ECO:0000313" key="2">
    <source>
        <dbReference type="EMBL" id="AOY56395.1"/>
    </source>
</evidence>
<dbReference type="AlphaFoldDB" id="A0A1D9E001"/>
<keyword evidence="3" id="KW-1185">Reference proteome</keyword>
<dbReference type="OrthoDB" id="5082313at2"/>
<protein>
    <submittedName>
        <fullName evidence="2">Uncharacterized protein</fullName>
    </submittedName>
</protein>
<dbReference type="KEGG" id="rpla:A4Z71_05435"/>
<evidence type="ECO:0000313" key="3">
    <source>
        <dbReference type="Proteomes" id="UP000243784"/>
    </source>
</evidence>
<reference evidence="2 3" key="1">
    <citation type="journal article" date="2016" name="Biochim. Biophys. Acta">
        <title>Photochemical characterization of actinorhodopsin and its functional existence in the natural host.</title>
        <authorList>
            <person name="Nakamura S."/>
            <person name="Kikukawa T."/>
            <person name="Tamogami J."/>
            <person name="Kamiya M."/>
            <person name="Aizawa T."/>
            <person name="Hahn M.W."/>
            <person name="Ihara K."/>
            <person name="Kamo N."/>
            <person name="Demura M."/>
        </authorList>
    </citation>
    <scope>NUCLEOTIDE SEQUENCE [LARGE SCALE GENOMIC DNA]</scope>
    <source>
        <strain evidence="2 3">MWH-Dar1</strain>
    </source>
</reference>
<accession>A0A1D9E001</accession>
<dbReference type="STRING" id="535712.A4Z71_05435"/>
<keyword evidence="1" id="KW-0472">Membrane</keyword>
<evidence type="ECO:0000256" key="1">
    <source>
        <dbReference type="SAM" id="Phobius"/>
    </source>
</evidence>
<name>A0A1D9E001_9MICO</name>
<feature type="transmembrane region" description="Helical" evidence="1">
    <location>
        <begin position="90"/>
        <end position="108"/>
    </location>
</feature>
<dbReference type="Proteomes" id="UP000243784">
    <property type="component" value="Chromosome"/>
</dbReference>
<feature type="transmembrane region" description="Helical" evidence="1">
    <location>
        <begin position="67"/>
        <end position="84"/>
    </location>
</feature>
<feature type="transmembrane region" description="Helical" evidence="1">
    <location>
        <begin position="40"/>
        <end position="60"/>
    </location>
</feature>
<gene>
    <name evidence="2" type="ORF">A4Z71_05435</name>
</gene>
<keyword evidence="1" id="KW-0812">Transmembrane</keyword>